<dbReference type="Proteomes" id="UP000008062">
    <property type="component" value="Chromosome 8"/>
</dbReference>
<organism evidence="1 2">
    <name type="scientific">Zymoseptoria tritici (strain CBS 115943 / IPO323)</name>
    <name type="common">Speckled leaf blotch fungus</name>
    <name type="synonym">Septoria tritici</name>
    <dbReference type="NCBI Taxonomy" id="336722"/>
    <lineage>
        <taxon>Eukaryota</taxon>
        <taxon>Fungi</taxon>
        <taxon>Dikarya</taxon>
        <taxon>Ascomycota</taxon>
        <taxon>Pezizomycotina</taxon>
        <taxon>Dothideomycetes</taxon>
        <taxon>Dothideomycetidae</taxon>
        <taxon>Mycosphaerellales</taxon>
        <taxon>Mycosphaerellaceae</taxon>
        <taxon>Zymoseptoria</taxon>
    </lineage>
</organism>
<dbReference type="AlphaFoldDB" id="F9XI00"/>
<protein>
    <submittedName>
        <fullName evidence="1">Uncharacterized protein</fullName>
    </submittedName>
</protein>
<accession>F9XI00</accession>
<dbReference type="GeneID" id="13394266"/>
<proteinExistence type="predicted"/>
<evidence type="ECO:0000313" key="1">
    <source>
        <dbReference type="EMBL" id="EGP85041.1"/>
    </source>
</evidence>
<keyword evidence="2" id="KW-1185">Reference proteome</keyword>
<dbReference type="InParanoid" id="F9XI00"/>
<gene>
    <name evidence="1" type="ORF">MYCGRDRAFT_105493</name>
</gene>
<name>F9XI00_ZYMTI</name>
<evidence type="ECO:0000313" key="2">
    <source>
        <dbReference type="Proteomes" id="UP000008062"/>
    </source>
</evidence>
<dbReference type="KEGG" id="ztr:MYCGRDRAFT_105493"/>
<sequence>MSRRIRTQATDLHRMQPCLSKVPLEPGSHRFAARLWSEKIAAVPPFDAGTRQMSRRGSPD</sequence>
<dbReference type="RefSeq" id="XP_003850065.1">
    <property type="nucleotide sequence ID" value="XM_003850017.1"/>
</dbReference>
<reference evidence="1 2" key="1">
    <citation type="journal article" date="2011" name="PLoS Genet.">
        <title>Finished genome of the fungal wheat pathogen Mycosphaerella graminicola reveals dispensome structure, chromosome plasticity, and stealth pathogenesis.</title>
        <authorList>
            <person name="Goodwin S.B."/>
            <person name="Ben M'barek S."/>
            <person name="Dhillon B."/>
            <person name="Wittenberg A.H.J."/>
            <person name="Crane C.F."/>
            <person name="Hane J.K."/>
            <person name="Foster A.J."/>
            <person name="Van der Lee T.A.J."/>
            <person name="Grimwood J."/>
            <person name="Aerts A."/>
            <person name="Antoniw J."/>
            <person name="Bailey A."/>
            <person name="Bluhm B."/>
            <person name="Bowler J."/>
            <person name="Bristow J."/>
            <person name="van der Burgt A."/>
            <person name="Canto-Canche B."/>
            <person name="Churchill A.C.L."/>
            <person name="Conde-Ferraez L."/>
            <person name="Cools H.J."/>
            <person name="Coutinho P.M."/>
            <person name="Csukai M."/>
            <person name="Dehal P."/>
            <person name="De Wit P."/>
            <person name="Donzelli B."/>
            <person name="van de Geest H.C."/>
            <person name="van Ham R.C.H.J."/>
            <person name="Hammond-Kosack K.E."/>
            <person name="Henrissat B."/>
            <person name="Kilian A."/>
            <person name="Kobayashi A.K."/>
            <person name="Koopmann E."/>
            <person name="Kourmpetis Y."/>
            <person name="Kuzniar A."/>
            <person name="Lindquist E."/>
            <person name="Lombard V."/>
            <person name="Maliepaard C."/>
            <person name="Martins N."/>
            <person name="Mehrabi R."/>
            <person name="Nap J.P.H."/>
            <person name="Ponomarenko A."/>
            <person name="Rudd J.J."/>
            <person name="Salamov A."/>
            <person name="Schmutz J."/>
            <person name="Schouten H.J."/>
            <person name="Shapiro H."/>
            <person name="Stergiopoulos I."/>
            <person name="Torriani S.F.F."/>
            <person name="Tu H."/>
            <person name="de Vries R.P."/>
            <person name="Waalwijk C."/>
            <person name="Ware S.B."/>
            <person name="Wiebenga A."/>
            <person name="Zwiers L.-H."/>
            <person name="Oliver R.P."/>
            <person name="Grigoriev I.V."/>
            <person name="Kema G.H.J."/>
        </authorList>
    </citation>
    <scope>NUCLEOTIDE SEQUENCE [LARGE SCALE GENOMIC DNA]</scope>
    <source>
        <strain evidence="2">CBS 115943 / IPO323</strain>
    </source>
</reference>
<dbReference type="HOGENOM" id="CLU_2943629_0_0_1"/>
<dbReference type="EMBL" id="CM001203">
    <property type="protein sequence ID" value="EGP85041.1"/>
    <property type="molecule type" value="Genomic_DNA"/>
</dbReference>